<evidence type="ECO:0000256" key="6">
    <source>
        <dbReference type="ARBA" id="ARBA00023136"/>
    </source>
</evidence>
<keyword evidence="10" id="KW-1185">Reference proteome</keyword>
<organism evidence="9 10">
    <name type="scientific">Sphingobacterium spiritivorum ATCC 33861</name>
    <dbReference type="NCBI Taxonomy" id="525373"/>
    <lineage>
        <taxon>Bacteria</taxon>
        <taxon>Pseudomonadati</taxon>
        <taxon>Bacteroidota</taxon>
        <taxon>Sphingobacteriia</taxon>
        <taxon>Sphingobacteriales</taxon>
        <taxon>Sphingobacteriaceae</taxon>
        <taxon>Sphingobacterium</taxon>
    </lineage>
</organism>
<evidence type="ECO:0000256" key="1">
    <source>
        <dbReference type="ARBA" id="ARBA00004442"/>
    </source>
</evidence>
<dbReference type="GO" id="GO:0015288">
    <property type="term" value="F:porin activity"/>
    <property type="evidence" value="ECO:0007669"/>
    <property type="project" value="TreeGrafter"/>
</dbReference>
<protein>
    <submittedName>
        <fullName evidence="9">Outer membrane efflux protein</fullName>
    </submittedName>
</protein>
<comment type="similarity">
    <text evidence="2">Belongs to the outer membrane factor (OMF) (TC 1.B.17) family.</text>
</comment>
<evidence type="ECO:0000313" key="9">
    <source>
        <dbReference type="EMBL" id="EFK57259.1"/>
    </source>
</evidence>
<keyword evidence="4" id="KW-1134">Transmembrane beta strand</keyword>
<sequence>MNNDKINIISPAISPQLIPIQLRRVIGVKTEPKKSANLDYKYFTMKKASYILIMILLLMGSRPLLAQKRELSLQEALIMARQGNKTLQVQILEEKNAVEQTRESKGKLLPDLAAGVAYSYYFDRQNIFLPGSFAGTNKAVQEVAVGGRNAFNGFISLYQPVMDLGAHRLTKVSRINEKIQTGKTEDLKSRVALGVSTRYLSILMMKRQLNLLLQSHERNVRALKDSRALLAQGRGLKSDTLRSFIAVENLRSSVSYLNNNIEVSGMELKRLIGLEDAQELELTDELESDVKVDQADFLNVSEALEIAESNRKDLNVQELVIAMREQKIYATRAELLPKIAVIGQYQVQAQADNLKFNNYVWPRTSFLGLQVSVPIFNGGQSKSRISQARIIAQQEQVRMNDLKDEIRTTLAGIISKWKEAASQLKIQETTVQSAELNHQMTEDRFKNGLGSRLELTDAELALTQAKINYLQAVYNLRILHTELQHALGLLEL</sequence>
<dbReference type="AlphaFoldDB" id="D7VMW2"/>
<dbReference type="EMBL" id="ACHA02000011">
    <property type="protein sequence ID" value="EFK57259.1"/>
    <property type="molecule type" value="Genomic_DNA"/>
</dbReference>
<keyword evidence="3" id="KW-0813">Transport</keyword>
<name>D7VMW2_SPHSI</name>
<dbReference type="PANTHER" id="PTHR30026:SF20">
    <property type="entry name" value="OUTER MEMBRANE PROTEIN TOLC"/>
    <property type="match status" value="1"/>
</dbReference>
<keyword evidence="6 8" id="KW-0472">Membrane</keyword>
<evidence type="ECO:0000256" key="4">
    <source>
        <dbReference type="ARBA" id="ARBA00022452"/>
    </source>
</evidence>
<dbReference type="InterPro" id="IPR003423">
    <property type="entry name" value="OMP_efflux"/>
</dbReference>
<dbReference type="PANTHER" id="PTHR30026">
    <property type="entry name" value="OUTER MEMBRANE PROTEIN TOLC"/>
    <property type="match status" value="1"/>
</dbReference>
<dbReference type="Gene3D" id="1.20.1600.10">
    <property type="entry name" value="Outer membrane efflux proteins (OEP)"/>
    <property type="match status" value="1"/>
</dbReference>
<evidence type="ECO:0000256" key="8">
    <source>
        <dbReference type="SAM" id="Phobius"/>
    </source>
</evidence>
<dbReference type="Pfam" id="PF02321">
    <property type="entry name" value="OEP"/>
    <property type="match status" value="1"/>
</dbReference>
<keyword evidence="7" id="KW-0998">Cell outer membrane</keyword>
<dbReference type="eggNOG" id="COG1538">
    <property type="taxonomic scope" value="Bacteria"/>
</dbReference>
<dbReference type="Proteomes" id="UP000006258">
    <property type="component" value="Unassembled WGS sequence"/>
</dbReference>
<accession>D7VMW2</accession>
<keyword evidence="8" id="KW-1133">Transmembrane helix</keyword>
<dbReference type="SUPFAM" id="SSF56954">
    <property type="entry name" value="Outer membrane efflux proteins (OEP)"/>
    <property type="match status" value="1"/>
</dbReference>
<comment type="subcellular location">
    <subcellularLocation>
        <location evidence="1">Cell outer membrane</location>
    </subcellularLocation>
</comment>
<dbReference type="HOGENOM" id="CLU_012817_10_0_10"/>
<dbReference type="InterPro" id="IPR051906">
    <property type="entry name" value="TolC-like"/>
</dbReference>
<feature type="transmembrane region" description="Helical" evidence="8">
    <location>
        <begin position="48"/>
        <end position="65"/>
    </location>
</feature>
<proteinExistence type="inferred from homology"/>
<evidence type="ECO:0000313" key="10">
    <source>
        <dbReference type="Proteomes" id="UP000006258"/>
    </source>
</evidence>
<reference evidence="9" key="1">
    <citation type="submission" date="2010-07" db="EMBL/GenBank/DDBJ databases">
        <authorList>
            <person name="Muzny D."/>
            <person name="Qin X."/>
            <person name="Buhay C."/>
            <person name="Dugan-Rocha S."/>
            <person name="Ding Y."/>
            <person name="Chen G."/>
            <person name="Hawes A."/>
            <person name="Holder M."/>
            <person name="Jhangiani S."/>
            <person name="Johnson A."/>
            <person name="Khan Z."/>
            <person name="Li Z."/>
            <person name="Liu W."/>
            <person name="Liu X."/>
            <person name="Perez L."/>
            <person name="Shen H."/>
            <person name="Wang Q."/>
            <person name="Watt J."/>
            <person name="Xi L."/>
            <person name="Xin Y."/>
            <person name="Zhou J."/>
            <person name="Deng J."/>
            <person name="Jiang H."/>
            <person name="Liu Y."/>
            <person name="Qu J."/>
            <person name="Song X.-Z."/>
            <person name="Zhang L."/>
            <person name="Villasana D."/>
            <person name="Johnson A."/>
            <person name="Liu J."/>
            <person name="Liyanage D."/>
            <person name="Lorensuhewa L."/>
            <person name="Robinson T."/>
            <person name="Song A."/>
            <person name="Song B.-B."/>
            <person name="Dinh H."/>
            <person name="Thornton R."/>
            <person name="Coyle M."/>
            <person name="Francisco L."/>
            <person name="Jackson L."/>
            <person name="Javaid M."/>
            <person name="Korchina V."/>
            <person name="Kovar C."/>
            <person name="Mata R."/>
            <person name="Mathew T."/>
            <person name="Ngo R."/>
            <person name="Nguyen L."/>
            <person name="Nguyen N."/>
            <person name="Okwuonu G."/>
            <person name="Ongeri F."/>
            <person name="Pham C."/>
            <person name="Simmons D."/>
            <person name="Wilczek-Boney K."/>
            <person name="Hale W."/>
            <person name="Jakkamsetti A."/>
            <person name="Pham P."/>
            <person name="Ruth R."/>
            <person name="San Lucas F."/>
            <person name="Warren J."/>
            <person name="Zhang J."/>
            <person name="Zhao Z."/>
            <person name="Zhou C."/>
            <person name="Zhu D."/>
            <person name="Lee S."/>
            <person name="Bess C."/>
            <person name="Blankenburg K."/>
            <person name="Forbes L."/>
            <person name="Fu Q."/>
            <person name="Gubbala S."/>
            <person name="Hirani K."/>
            <person name="Jayaseelan J.C."/>
            <person name="Lara F."/>
            <person name="Munidasa M."/>
            <person name="Palculict T."/>
            <person name="Patil S."/>
            <person name="Pu L.-L."/>
            <person name="Saada N."/>
            <person name="Tang L."/>
            <person name="Weissenberger G."/>
            <person name="Zhu Y."/>
            <person name="Hemphill L."/>
            <person name="Shang Y."/>
            <person name="Youmans B."/>
            <person name="Ayvaz T."/>
            <person name="Ross M."/>
            <person name="Santibanez J."/>
            <person name="Aqrawi P."/>
            <person name="Gross S."/>
            <person name="Joshi V."/>
            <person name="Fowler G."/>
            <person name="Nazareth L."/>
            <person name="Reid J."/>
            <person name="Worley K."/>
            <person name="Petrosino J."/>
            <person name="Highlander S."/>
            <person name="Gibbs R."/>
        </authorList>
    </citation>
    <scope>NUCLEOTIDE SEQUENCE [LARGE SCALE GENOMIC DNA]</scope>
    <source>
        <strain evidence="9">ATCC 33861</strain>
    </source>
</reference>
<dbReference type="GO" id="GO:0015562">
    <property type="term" value="F:efflux transmembrane transporter activity"/>
    <property type="evidence" value="ECO:0007669"/>
    <property type="project" value="InterPro"/>
</dbReference>
<evidence type="ECO:0000256" key="5">
    <source>
        <dbReference type="ARBA" id="ARBA00022692"/>
    </source>
</evidence>
<evidence type="ECO:0000256" key="7">
    <source>
        <dbReference type="ARBA" id="ARBA00023237"/>
    </source>
</evidence>
<dbReference type="STRING" id="525373.HMPREF0766_12332"/>
<dbReference type="GO" id="GO:1990281">
    <property type="term" value="C:efflux pump complex"/>
    <property type="evidence" value="ECO:0007669"/>
    <property type="project" value="TreeGrafter"/>
</dbReference>
<evidence type="ECO:0000256" key="3">
    <source>
        <dbReference type="ARBA" id="ARBA00022448"/>
    </source>
</evidence>
<gene>
    <name evidence="9" type="ORF">HMPREF0766_12332</name>
</gene>
<evidence type="ECO:0000256" key="2">
    <source>
        <dbReference type="ARBA" id="ARBA00007613"/>
    </source>
</evidence>
<dbReference type="GO" id="GO:0009279">
    <property type="term" value="C:cell outer membrane"/>
    <property type="evidence" value="ECO:0007669"/>
    <property type="project" value="UniProtKB-SubCell"/>
</dbReference>
<keyword evidence="5 8" id="KW-0812">Transmembrane</keyword>
<comment type="caution">
    <text evidence="9">The sequence shown here is derived from an EMBL/GenBank/DDBJ whole genome shotgun (WGS) entry which is preliminary data.</text>
</comment>